<feature type="transmembrane region" description="Helical" evidence="1">
    <location>
        <begin position="94"/>
        <end position="115"/>
    </location>
</feature>
<dbReference type="EMBL" id="JAICCF010000008">
    <property type="protein sequence ID" value="MBW8688353.1"/>
    <property type="molecule type" value="Genomic_DNA"/>
</dbReference>
<keyword evidence="1" id="KW-0812">Transmembrane</keyword>
<reference evidence="2 3" key="1">
    <citation type="submission" date="2021-08" db="EMBL/GenBank/DDBJ databases">
        <title>The genome sequence of Chitinophaga sp. B61.</title>
        <authorList>
            <person name="Zhang X."/>
        </authorList>
    </citation>
    <scope>NUCLEOTIDE SEQUENCE [LARGE SCALE GENOMIC DNA]</scope>
    <source>
        <strain evidence="2 3">B61</strain>
    </source>
</reference>
<keyword evidence="1" id="KW-1133">Transmembrane helix</keyword>
<organism evidence="2 3">
    <name type="scientific">Chitinophaga rhizophila</name>
    <dbReference type="NCBI Taxonomy" id="2866212"/>
    <lineage>
        <taxon>Bacteria</taxon>
        <taxon>Pseudomonadati</taxon>
        <taxon>Bacteroidota</taxon>
        <taxon>Chitinophagia</taxon>
        <taxon>Chitinophagales</taxon>
        <taxon>Chitinophagaceae</taxon>
        <taxon>Chitinophaga</taxon>
    </lineage>
</organism>
<comment type="caution">
    <text evidence="2">The sequence shown here is derived from an EMBL/GenBank/DDBJ whole genome shotgun (WGS) entry which is preliminary data.</text>
</comment>
<evidence type="ECO:0000313" key="3">
    <source>
        <dbReference type="Proteomes" id="UP000812961"/>
    </source>
</evidence>
<proteinExistence type="predicted"/>
<protein>
    <recommendedName>
        <fullName evidence="4">DUF1761 domain-containing protein</fullName>
    </recommendedName>
</protein>
<feature type="transmembrane region" description="Helical" evidence="1">
    <location>
        <begin position="6"/>
        <end position="25"/>
    </location>
</feature>
<name>A0ABS7GKW8_9BACT</name>
<dbReference type="Proteomes" id="UP000812961">
    <property type="component" value="Unassembled WGS sequence"/>
</dbReference>
<feature type="transmembrane region" description="Helical" evidence="1">
    <location>
        <begin position="127"/>
        <end position="149"/>
    </location>
</feature>
<sequence length="150" mass="16387">MHNFLMILAGGIFGTLLMTGALYLLSLLTGKNYKVVGVLSTMVTNHTTPDKGLTKRPIDIIIGTILHYLIGVFFAVVYFYLWRADLIELTIGSALALGVITGIVAIAFWSAFIRLHPNPPAVPIPGYALLVGSCHLLFSLGLYIVFIYFV</sequence>
<evidence type="ECO:0008006" key="4">
    <source>
        <dbReference type="Google" id="ProtNLM"/>
    </source>
</evidence>
<evidence type="ECO:0000256" key="1">
    <source>
        <dbReference type="SAM" id="Phobius"/>
    </source>
</evidence>
<gene>
    <name evidence="2" type="ORF">K1Y79_28720</name>
</gene>
<keyword evidence="1" id="KW-0472">Membrane</keyword>
<keyword evidence="3" id="KW-1185">Reference proteome</keyword>
<evidence type="ECO:0000313" key="2">
    <source>
        <dbReference type="EMBL" id="MBW8688353.1"/>
    </source>
</evidence>
<dbReference type="RefSeq" id="WP_220253680.1">
    <property type="nucleotide sequence ID" value="NZ_JAICCF010000008.1"/>
</dbReference>
<feature type="transmembrane region" description="Helical" evidence="1">
    <location>
        <begin position="60"/>
        <end position="82"/>
    </location>
</feature>
<accession>A0ABS7GKW8</accession>